<dbReference type="Pfam" id="PF14470">
    <property type="entry name" value="bPH_3"/>
    <property type="match status" value="1"/>
</dbReference>
<dbReference type="RefSeq" id="WP_146621405.1">
    <property type="nucleotide sequence ID" value="NZ_BJCC01000007.1"/>
</dbReference>
<accession>A0A4V0WP79</accession>
<gene>
    <name evidence="2" type="ORF">NRIC_08100</name>
</gene>
<dbReference type="AlphaFoldDB" id="A0A4V0WP79"/>
<protein>
    <recommendedName>
        <fullName evidence="1">YokE-like PH domain-containing protein</fullName>
    </recommendedName>
</protein>
<name>A0A4V0WP79_9ENTE</name>
<proteinExistence type="predicted"/>
<dbReference type="Proteomes" id="UP000290567">
    <property type="component" value="Unassembled WGS sequence"/>
</dbReference>
<organism evidence="2 3">
    <name type="scientific">Enterococcus florum</name>
    <dbReference type="NCBI Taxonomy" id="2480627"/>
    <lineage>
        <taxon>Bacteria</taxon>
        <taxon>Bacillati</taxon>
        <taxon>Bacillota</taxon>
        <taxon>Bacilli</taxon>
        <taxon>Lactobacillales</taxon>
        <taxon>Enterococcaceae</taxon>
        <taxon>Enterococcus</taxon>
    </lineage>
</organism>
<dbReference type="OrthoDB" id="1908357at2"/>
<evidence type="ECO:0000313" key="2">
    <source>
        <dbReference type="EMBL" id="GCF92919.1"/>
    </source>
</evidence>
<dbReference type="InterPro" id="IPR039519">
    <property type="entry name" value="YokE-like_PH"/>
</dbReference>
<comment type="caution">
    <text evidence="2">The sequence shown here is derived from an EMBL/GenBank/DDBJ whole genome shotgun (WGS) entry which is preliminary data.</text>
</comment>
<sequence>MKHAEQMYTYCKERGYFSGSDRSFTLKLFEVIEKYLTPEEEVLLCFVGVHNRRSATSNEGFYAYALTNQRLMMGQKKLLGDDIKSLSLQSIQDIRLHKDSTTALLELHTADGPIKIMLTEYESEDIYQSLRHQLFHSVDSSSEKGTPPESAAEQLLKFKEMLDDQLITKEDFEKLKNEILS</sequence>
<evidence type="ECO:0000313" key="3">
    <source>
        <dbReference type="Proteomes" id="UP000290567"/>
    </source>
</evidence>
<feature type="domain" description="YokE-like PH" evidence="1">
    <location>
        <begin position="36"/>
        <end position="117"/>
    </location>
</feature>
<reference evidence="3" key="1">
    <citation type="submission" date="2019-02" db="EMBL/GenBank/DDBJ databases">
        <title>Draft genome sequence of Enterococcus sp. Gos25-1.</title>
        <authorList>
            <person name="Tanaka N."/>
            <person name="Shiwa Y."/>
            <person name="Fujita N."/>
        </authorList>
    </citation>
    <scope>NUCLEOTIDE SEQUENCE [LARGE SCALE GENOMIC DNA]</scope>
    <source>
        <strain evidence="3">Gos25-1</strain>
    </source>
</reference>
<dbReference type="EMBL" id="BJCC01000007">
    <property type="protein sequence ID" value="GCF92919.1"/>
    <property type="molecule type" value="Genomic_DNA"/>
</dbReference>
<keyword evidence="3" id="KW-1185">Reference proteome</keyword>
<evidence type="ECO:0000259" key="1">
    <source>
        <dbReference type="Pfam" id="PF14470"/>
    </source>
</evidence>